<dbReference type="EMBL" id="JAXCGZ010015823">
    <property type="protein sequence ID" value="KAK7069802.1"/>
    <property type="molecule type" value="Genomic_DNA"/>
</dbReference>
<dbReference type="Proteomes" id="UP001381693">
    <property type="component" value="Unassembled WGS sequence"/>
</dbReference>
<protein>
    <submittedName>
        <fullName evidence="1">Uncharacterized protein</fullName>
    </submittedName>
</protein>
<accession>A0AAN9A500</accession>
<dbReference type="AlphaFoldDB" id="A0AAN9A500"/>
<gene>
    <name evidence="1" type="ORF">SK128_012909</name>
</gene>
<comment type="caution">
    <text evidence="1">The sequence shown here is derived from an EMBL/GenBank/DDBJ whole genome shotgun (WGS) entry which is preliminary data.</text>
</comment>
<evidence type="ECO:0000313" key="1">
    <source>
        <dbReference type="EMBL" id="KAK7069802.1"/>
    </source>
</evidence>
<keyword evidence="2" id="KW-1185">Reference proteome</keyword>
<name>A0AAN9A500_HALRR</name>
<sequence>MNLEWLHKYEEPEVQQGSLLAQVEDHSPVKKMVDFGDRVASKLSQNYEKVTVRSETMTEVLKKQYIPPYEEEEEEGREKDLVEPIVENEKEIEEQLQCRCYDEADQVRPDPPRKVLQVKIALEQWFPNFSLPRTPYLNYFFPGPQDIETSVN</sequence>
<organism evidence="1 2">
    <name type="scientific">Halocaridina rubra</name>
    <name type="common">Hawaiian red shrimp</name>
    <dbReference type="NCBI Taxonomy" id="373956"/>
    <lineage>
        <taxon>Eukaryota</taxon>
        <taxon>Metazoa</taxon>
        <taxon>Ecdysozoa</taxon>
        <taxon>Arthropoda</taxon>
        <taxon>Crustacea</taxon>
        <taxon>Multicrustacea</taxon>
        <taxon>Malacostraca</taxon>
        <taxon>Eumalacostraca</taxon>
        <taxon>Eucarida</taxon>
        <taxon>Decapoda</taxon>
        <taxon>Pleocyemata</taxon>
        <taxon>Caridea</taxon>
        <taxon>Atyoidea</taxon>
        <taxon>Atyidae</taxon>
        <taxon>Halocaridina</taxon>
    </lineage>
</organism>
<evidence type="ECO:0000313" key="2">
    <source>
        <dbReference type="Proteomes" id="UP001381693"/>
    </source>
</evidence>
<proteinExistence type="predicted"/>
<reference evidence="1 2" key="1">
    <citation type="submission" date="2023-11" db="EMBL/GenBank/DDBJ databases">
        <title>Halocaridina rubra genome assembly.</title>
        <authorList>
            <person name="Smith C."/>
        </authorList>
    </citation>
    <scope>NUCLEOTIDE SEQUENCE [LARGE SCALE GENOMIC DNA]</scope>
    <source>
        <strain evidence="1">EP-1</strain>
        <tissue evidence="1">Whole</tissue>
    </source>
</reference>